<feature type="transmembrane region" description="Helical" evidence="6">
    <location>
        <begin position="465"/>
        <end position="486"/>
    </location>
</feature>
<evidence type="ECO:0000256" key="4">
    <source>
        <dbReference type="ARBA" id="ARBA00022989"/>
    </source>
</evidence>
<dbReference type="InterPro" id="IPR024862">
    <property type="entry name" value="TRPV"/>
</dbReference>
<comment type="caution">
    <text evidence="8">The sequence shown here is derived from an EMBL/GenBank/DDBJ whole genome shotgun (WGS) entry which is preliminary data.</text>
</comment>
<evidence type="ECO:0000256" key="5">
    <source>
        <dbReference type="ARBA" id="ARBA00023136"/>
    </source>
</evidence>
<dbReference type="PANTHER" id="PTHR10582:SF2">
    <property type="entry name" value="INACTIVE"/>
    <property type="match status" value="1"/>
</dbReference>
<feature type="domain" description="Ion transport" evidence="7">
    <location>
        <begin position="375"/>
        <end position="600"/>
    </location>
</feature>
<protein>
    <recommendedName>
        <fullName evidence="7">Ion transport domain-containing protein</fullName>
    </recommendedName>
</protein>
<dbReference type="InterPro" id="IPR005821">
    <property type="entry name" value="Ion_trans_dom"/>
</dbReference>
<dbReference type="EMBL" id="CALNXJ010000024">
    <property type="protein sequence ID" value="CAH3129421.1"/>
    <property type="molecule type" value="Genomic_DNA"/>
</dbReference>
<dbReference type="Pfam" id="PF00520">
    <property type="entry name" value="Ion_trans"/>
    <property type="match status" value="1"/>
</dbReference>
<evidence type="ECO:0000256" key="6">
    <source>
        <dbReference type="SAM" id="Phobius"/>
    </source>
</evidence>
<dbReference type="Proteomes" id="UP001159428">
    <property type="component" value="Unassembled WGS sequence"/>
</dbReference>
<feature type="transmembrane region" description="Helical" evidence="6">
    <location>
        <begin position="562"/>
        <end position="586"/>
    </location>
</feature>
<feature type="transmembrane region" description="Helical" evidence="6">
    <location>
        <begin position="507"/>
        <end position="528"/>
    </location>
</feature>
<keyword evidence="4 6" id="KW-1133">Transmembrane helix</keyword>
<evidence type="ECO:0000313" key="9">
    <source>
        <dbReference type="Proteomes" id="UP001159428"/>
    </source>
</evidence>
<proteinExistence type="predicted"/>
<evidence type="ECO:0000313" key="8">
    <source>
        <dbReference type="EMBL" id="CAH3129421.1"/>
    </source>
</evidence>
<keyword evidence="5 6" id="KW-0472">Membrane</keyword>
<comment type="subcellular location">
    <subcellularLocation>
        <location evidence="1">Membrane</location>
        <topology evidence="1">Multi-pass membrane protein</topology>
    </subcellularLocation>
</comment>
<evidence type="ECO:0000256" key="3">
    <source>
        <dbReference type="ARBA" id="ARBA00022737"/>
    </source>
</evidence>
<name>A0AAU9WXN8_9CNID</name>
<dbReference type="GO" id="GO:0005262">
    <property type="term" value="F:calcium channel activity"/>
    <property type="evidence" value="ECO:0007669"/>
    <property type="project" value="TreeGrafter"/>
</dbReference>
<reference evidence="8 9" key="1">
    <citation type="submission" date="2022-05" db="EMBL/GenBank/DDBJ databases">
        <authorList>
            <consortium name="Genoscope - CEA"/>
            <person name="William W."/>
        </authorList>
    </citation>
    <scope>NUCLEOTIDE SEQUENCE [LARGE SCALE GENOMIC DNA]</scope>
</reference>
<accession>A0AAU9WXN8</accession>
<dbReference type="GO" id="GO:0098703">
    <property type="term" value="P:calcium ion import across plasma membrane"/>
    <property type="evidence" value="ECO:0007669"/>
    <property type="project" value="TreeGrafter"/>
</dbReference>
<feature type="transmembrane region" description="Helical" evidence="6">
    <location>
        <begin position="404"/>
        <end position="421"/>
    </location>
</feature>
<dbReference type="PANTHER" id="PTHR10582">
    <property type="entry name" value="TRANSIENT RECEPTOR POTENTIAL ION CHANNEL PROTEIN"/>
    <property type="match status" value="1"/>
</dbReference>
<evidence type="ECO:0000256" key="2">
    <source>
        <dbReference type="ARBA" id="ARBA00022692"/>
    </source>
</evidence>
<dbReference type="AlphaFoldDB" id="A0AAU9WXN8"/>
<keyword evidence="2 6" id="KW-0812">Transmembrane</keyword>
<sequence length="681" mass="80137">MAKKKDAYTVIPVNVEEKEMEEMQPVTDKTDQAEDEMEERFDKEFWLMVQNKVKDANLSWNRAMDEVRVDRLIKKYDKNALLVIIQDWPQKKKYIDKPELIPSLEYLISRLTEIILERDTEEVYKFFRVPKDSDSAQPTLMHLAAEQNFLHVTKSLAERYPGLMYLWTRKKDDNPSSLPVELALKKYKDDTAAYLISQMRHDRVQELFLCKDDEEQSSAKFFFGHYISYKNPRTNEPGMKKTVIAILDKLINPHWPYLPRGIEYDDNEEDIARCLSSVPDDPMNYDFFYHVLEADESGRQPKIKVATEVDEQGTPIKTETVSNLKFNHKSLSCLRRIAESGNKAAVQHPVVRMLVSRKWNKFAHWWFCVEGSFYIVFLTLLSYALIYGSTLDDPTQYGGRANGLRLFCEVLSIIFLMFYFFEEVNQAERSRRTYFKDPYNYFDWLGLILTFLVIPLRFAEVRYQWNVAALGYLFNFLRLFKFSCVTRTTGLYTKTLARIIYRDITRFSVVFTIVFLGFCGAMFMALKATGSQELFSNYAWLMLAAVRALVEQQPAEEDYSKFSWLSILILLAYMAMVIVILLNILIAQLSYTYSEAKKTAKLQYAIDTMFIVTRLEYSRCLRWNLRIKNYLDGAWISEEDLAKELLEYTDNRHPFETMEERLTDIREIMRKVVRKGKDKEA</sequence>
<feature type="transmembrane region" description="Helical" evidence="6">
    <location>
        <begin position="441"/>
        <end position="459"/>
    </location>
</feature>
<keyword evidence="9" id="KW-1185">Reference proteome</keyword>
<gene>
    <name evidence="8" type="ORF">PMEA_00013938</name>
</gene>
<dbReference type="GO" id="GO:0005886">
    <property type="term" value="C:plasma membrane"/>
    <property type="evidence" value="ECO:0007669"/>
    <property type="project" value="TreeGrafter"/>
</dbReference>
<evidence type="ECO:0000259" key="7">
    <source>
        <dbReference type="Pfam" id="PF00520"/>
    </source>
</evidence>
<evidence type="ECO:0000256" key="1">
    <source>
        <dbReference type="ARBA" id="ARBA00004141"/>
    </source>
</evidence>
<organism evidence="8 9">
    <name type="scientific">Pocillopora meandrina</name>
    <dbReference type="NCBI Taxonomy" id="46732"/>
    <lineage>
        <taxon>Eukaryota</taxon>
        <taxon>Metazoa</taxon>
        <taxon>Cnidaria</taxon>
        <taxon>Anthozoa</taxon>
        <taxon>Hexacorallia</taxon>
        <taxon>Scleractinia</taxon>
        <taxon>Astrocoeniina</taxon>
        <taxon>Pocilloporidae</taxon>
        <taxon>Pocillopora</taxon>
    </lineage>
</organism>
<keyword evidence="3" id="KW-0677">Repeat</keyword>
<feature type="transmembrane region" description="Helical" evidence="6">
    <location>
        <begin position="362"/>
        <end position="384"/>
    </location>
</feature>